<organism evidence="3 4">
    <name type="scientific">Cellulomonas xiejunii</name>
    <dbReference type="NCBI Taxonomy" id="2968083"/>
    <lineage>
        <taxon>Bacteria</taxon>
        <taxon>Bacillati</taxon>
        <taxon>Actinomycetota</taxon>
        <taxon>Actinomycetes</taxon>
        <taxon>Micrococcales</taxon>
        <taxon>Cellulomonadaceae</taxon>
        <taxon>Cellulomonas</taxon>
    </lineage>
</organism>
<evidence type="ECO:0000259" key="2">
    <source>
        <dbReference type="Pfam" id="PF11795"/>
    </source>
</evidence>
<dbReference type="EMBL" id="CP101987">
    <property type="protein sequence ID" value="UUI71847.1"/>
    <property type="molecule type" value="Genomic_DNA"/>
</dbReference>
<proteinExistence type="predicted"/>
<dbReference type="InterPro" id="IPR024537">
    <property type="entry name" value="DUF3322"/>
</dbReference>
<dbReference type="RefSeq" id="WP_227576882.1">
    <property type="nucleotide sequence ID" value="NZ_CP101987.1"/>
</dbReference>
<sequence length="397" mass="44881">MKTPPTVLADVARRLARTWAQHATSSAAGVPAEGLWPHEFAIGNPTQNELERDFPAYVRRVQLWWAWAEEHRVQLRWRTRHVSSTAQQLPTHLVVEDISAAARLAGAPWPERLVRAEHRAAALRDRFDGNPNLERVLSGSVDLNDVDFELLCRAGAWFALNQDSRLTPRQVPIEGMHAKWLNTRQALVKQLAILDDLGLAPRHPSRVHFTYLDPQYRATRGRIHDCISTGDNAHLPYIPRVVLISENKDTAVWFPPVASAIAVEGAGSGAAAFAAVNWIRDAEVLVYWGDMDADGLEILNEFRAAGLPAVPLLMDFETYLRWERYGVNVDAKGKDLTNRPPRPVEQLPAEQRELYFKLIDERWTRVRRVEQERIPLDVARAALIAVVTERRQVSVDA</sequence>
<dbReference type="InterPro" id="IPR024534">
    <property type="entry name" value="JetD_C"/>
</dbReference>
<protein>
    <submittedName>
        <fullName evidence="3">DUF2220 family protein</fullName>
    </submittedName>
</protein>
<reference evidence="3 4" key="1">
    <citation type="submission" date="2022-07" db="EMBL/GenBank/DDBJ databases">
        <title>Novel species in genus cellulomonas.</title>
        <authorList>
            <person name="Ye L."/>
        </authorList>
    </citation>
    <scope>NUCLEOTIDE SEQUENCE [LARGE SCALE GENOMIC DNA]</scope>
    <source>
        <strain evidence="4">zg-B89</strain>
    </source>
</reference>
<keyword evidence="4" id="KW-1185">Reference proteome</keyword>
<feature type="domain" description="Wadjet protein JetD C-terminal" evidence="1">
    <location>
        <begin position="203"/>
        <end position="383"/>
    </location>
</feature>
<dbReference type="Pfam" id="PF09983">
    <property type="entry name" value="JetD_C"/>
    <property type="match status" value="1"/>
</dbReference>
<evidence type="ECO:0000259" key="1">
    <source>
        <dbReference type="Pfam" id="PF09983"/>
    </source>
</evidence>
<feature type="domain" description="DUF3322" evidence="2">
    <location>
        <begin position="9"/>
        <end position="191"/>
    </location>
</feature>
<accession>A0ABY5KMW3</accession>
<name>A0ABY5KMW3_9CELL</name>
<dbReference type="Pfam" id="PF11795">
    <property type="entry name" value="DUF3322"/>
    <property type="match status" value="1"/>
</dbReference>
<evidence type="ECO:0000313" key="3">
    <source>
        <dbReference type="EMBL" id="UUI71847.1"/>
    </source>
</evidence>
<dbReference type="Proteomes" id="UP001316384">
    <property type="component" value="Chromosome"/>
</dbReference>
<evidence type="ECO:0000313" key="4">
    <source>
        <dbReference type="Proteomes" id="UP001316384"/>
    </source>
</evidence>
<gene>
    <name evidence="3" type="ORF">NP048_19005</name>
</gene>